<comment type="caution">
    <text evidence="4">The sequence shown here is derived from an EMBL/GenBank/DDBJ whole genome shotgun (WGS) entry which is preliminary data.</text>
</comment>
<reference evidence="4 5" key="1">
    <citation type="submission" date="2016-10" db="EMBL/GenBank/DDBJ databases">
        <title>Genome sequence of Streptomyces sp. MUSC 1.</title>
        <authorList>
            <person name="Lee L.-H."/>
            <person name="Ser H.-L."/>
            <person name="Law J.W.-F."/>
        </authorList>
    </citation>
    <scope>NUCLEOTIDE SEQUENCE [LARGE SCALE GENOMIC DNA]</scope>
    <source>
        <strain evidence="4 5">MUSC 1</strain>
    </source>
</reference>
<feature type="transmembrane region" description="Helical" evidence="2">
    <location>
        <begin position="123"/>
        <end position="141"/>
    </location>
</feature>
<keyword evidence="2" id="KW-0472">Membrane</keyword>
<evidence type="ECO:0000259" key="3">
    <source>
        <dbReference type="Pfam" id="PF00892"/>
    </source>
</evidence>
<accession>A0A1S2QQ84</accession>
<name>A0A1S2QQ84_9ACTN</name>
<feature type="transmembrane region" description="Helical" evidence="2">
    <location>
        <begin position="184"/>
        <end position="204"/>
    </location>
</feature>
<keyword evidence="5" id="KW-1185">Reference proteome</keyword>
<feature type="transmembrane region" description="Helical" evidence="2">
    <location>
        <begin position="92"/>
        <end position="111"/>
    </location>
</feature>
<protein>
    <recommendedName>
        <fullName evidence="3">EamA domain-containing protein</fullName>
    </recommendedName>
</protein>
<dbReference type="EMBL" id="MLYO01000009">
    <property type="protein sequence ID" value="OIK07771.1"/>
    <property type="molecule type" value="Genomic_DNA"/>
</dbReference>
<evidence type="ECO:0000313" key="4">
    <source>
        <dbReference type="EMBL" id="OIK07771.1"/>
    </source>
</evidence>
<dbReference type="InterPro" id="IPR000620">
    <property type="entry name" value="EamA_dom"/>
</dbReference>
<keyword evidence="2" id="KW-0812">Transmembrane</keyword>
<dbReference type="Proteomes" id="UP000179642">
    <property type="component" value="Unassembled WGS sequence"/>
</dbReference>
<feature type="transmembrane region" description="Helical" evidence="2">
    <location>
        <begin position="153"/>
        <end position="172"/>
    </location>
</feature>
<comment type="similarity">
    <text evidence="1">Belongs to the EamA transporter family.</text>
</comment>
<evidence type="ECO:0000256" key="1">
    <source>
        <dbReference type="ARBA" id="ARBA00007362"/>
    </source>
</evidence>
<dbReference type="GO" id="GO:0016020">
    <property type="term" value="C:membrane"/>
    <property type="evidence" value="ECO:0007669"/>
    <property type="project" value="InterPro"/>
</dbReference>
<organism evidence="4 5">
    <name type="scientific">Streptomyces monashensis</name>
    <dbReference type="NCBI Taxonomy" id="1678012"/>
    <lineage>
        <taxon>Bacteria</taxon>
        <taxon>Bacillati</taxon>
        <taxon>Actinomycetota</taxon>
        <taxon>Actinomycetes</taxon>
        <taxon>Kitasatosporales</taxon>
        <taxon>Streptomycetaceae</taxon>
        <taxon>Streptomyces</taxon>
    </lineage>
</organism>
<dbReference type="Pfam" id="PF00892">
    <property type="entry name" value="EamA"/>
    <property type="match status" value="1"/>
</dbReference>
<proteinExistence type="inferred from homology"/>
<feature type="transmembrane region" description="Helical" evidence="2">
    <location>
        <begin position="216"/>
        <end position="233"/>
    </location>
</feature>
<evidence type="ECO:0000313" key="5">
    <source>
        <dbReference type="Proteomes" id="UP000179642"/>
    </source>
</evidence>
<evidence type="ECO:0000256" key="2">
    <source>
        <dbReference type="SAM" id="Phobius"/>
    </source>
</evidence>
<feature type="transmembrane region" description="Helical" evidence="2">
    <location>
        <begin position="28"/>
        <end position="46"/>
    </location>
</feature>
<feature type="transmembrane region" description="Helical" evidence="2">
    <location>
        <begin position="269"/>
        <end position="288"/>
    </location>
</feature>
<feature type="transmembrane region" description="Helical" evidence="2">
    <location>
        <begin position="245"/>
        <end position="263"/>
    </location>
</feature>
<keyword evidence="2" id="KW-1133">Transmembrane helix</keyword>
<sequence>MVCVVVAVVLQAVGNGLFDGRISSTDSFLISFLAFFSAAVIFNAVGALQRRGATAAHVALGHRGRRLLVQLNVATAVTFLCFYLSLSLMPSGAASFLEAGVGPLVIFALLAIPRHTNPAWRDLPAAALVFGLACVSAWRFYQDSAPGHTSALLAGSVLALVAGTSAGCIGLISRRLGEAQVAPVTVSAHRFHLTYIIALCVLATRTDQLGSPGHIGQLWLISLLTVTIPLFVLQIGLQRSDTFRAGMVMSCLPACTYLSASALGGEFDVPTMTLMVAAVAVPALFTMCTRRSRPAA</sequence>
<feature type="transmembrane region" description="Helical" evidence="2">
    <location>
        <begin position="67"/>
        <end position="86"/>
    </location>
</feature>
<dbReference type="AlphaFoldDB" id="A0A1S2QQ84"/>
<feature type="domain" description="EamA" evidence="3">
    <location>
        <begin position="155"/>
        <end position="279"/>
    </location>
</feature>
<gene>
    <name evidence="4" type="ORF">BIV23_01990</name>
</gene>